<dbReference type="OrthoDB" id="7069323at2"/>
<dbReference type="EMBL" id="QUOV01000001">
    <property type="protein sequence ID" value="REL35881.1"/>
    <property type="molecule type" value="Genomic_DNA"/>
</dbReference>
<accession>A0A3E0UFR9</accession>
<proteinExistence type="predicted"/>
<dbReference type="Proteomes" id="UP000256999">
    <property type="component" value="Unassembled WGS sequence"/>
</dbReference>
<evidence type="ECO:0000313" key="1">
    <source>
        <dbReference type="EMBL" id="REL35881.1"/>
    </source>
</evidence>
<name>A0A3E0UFR9_9GAMM</name>
<reference evidence="1 2" key="1">
    <citation type="submission" date="2018-08" db="EMBL/GenBank/DDBJ databases">
        <title>Thalassotalea euphylliae genome.</title>
        <authorList>
            <person name="Summers S."/>
            <person name="Rice S.A."/>
            <person name="Freckelton M.L."/>
            <person name="Nedved B.T."/>
            <person name="Hadfield M.G."/>
        </authorList>
    </citation>
    <scope>NUCLEOTIDE SEQUENCE [LARGE SCALE GENOMIC DNA]</scope>
    <source>
        <strain evidence="1 2">H2</strain>
    </source>
</reference>
<dbReference type="AlphaFoldDB" id="A0A3E0UFR9"/>
<comment type="caution">
    <text evidence="1">The sequence shown here is derived from an EMBL/GenBank/DDBJ whole genome shotgun (WGS) entry which is preliminary data.</text>
</comment>
<protein>
    <submittedName>
        <fullName evidence="1">Uncharacterized protein</fullName>
    </submittedName>
</protein>
<evidence type="ECO:0000313" key="2">
    <source>
        <dbReference type="Proteomes" id="UP000256999"/>
    </source>
</evidence>
<sequence length="102" mass="11928">MEFRNCEFKFKCPEDWDSMSITDDDTVRHCEVCERNVYLCQDESEIIDALKFNRCVAIPVGFLDSQRQPSPRMYVGELESSSYPLNHSEASVDDDLFEEFDL</sequence>
<dbReference type="RefSeq" id="WP_116000548.1">
    <property type="nucleotide sequence ID" value="NZ_QUOV01000001.1"/>
</dbReference>
<gene>
    <name evidence="1" type="ORF">DXX92_11350</name>
</gene>
<organism evidence="1 2">
    <name type="scientific">Thalassotalea euphylliae</name>
    <dbReference type="NCBI Taxonomy" id="1655234"/>
    <lineage>
        <taxon>Bacteria</taxon>
        <taxon>Pseudomonadati</taxon>
        <taxon>Pseudomonadota</taxon>
        <taxon>Gammaproteobacteria</taxon>
        <taxon>Alteromonadales</taxon>
        <taxon>Colwelliaceae</taxon>
        <taxon>Thalassotalea</taxon>
    </lineage>
</organism>